<evidence type="ECO:0000313" key="10">
    <source>
        <dbReference type="EMBL" id="MFC4598730.1"/>
    </source>
</evidence>
<proteinExistence type="inferred from homology"/>
<keyword evidence="2" id="KW-1003">Cell membrane</keyword>
<evidence type="ECO:0000256" key="1">
    <source>
        <dbReference type="ARBA" id="ARBA00004236"/>
    </source>
</evidence>
<feature type="domain" description="Methyl-accepting transducer" evidence="8">
    <location>
        <begin position="165"/>
        <end position="422"/>
    </location>
</feature>
<dbReference type="PANTHER" id="PTHR32089">
    <property type="entry name" value="METHYL-ACCEPTING CHEMOTAXIS PROTEIN MCPB"/>
    <property type="match status" value="1"/>
</dbReference>
<dbReference type="Gene3D" id="6.10.340.10">
    <property type="match status" value="1"/>
</dbReference>
<comment type="similarity">
    <text evidence="5">Belongs to the methyl-accepting chemotaxis (MCP) protein family.</text>
</comment>
<comment type="caution">
    <text evidence="10">The sequence shown here is derived from an EMBL/GenBank/DDBJ whole genome shotgun (WGS) entry which is preliminary data.</text>
</comment>
<feature type="transmembrane region" description="Helical" evidence="7">
    <location>
        <begin position="71"/>
        <end position="93"/>
    </location>
</feature>
<dbReference type="RefSeq" id="WP_378095272.1">
    <property type="nucleotide sequence ID" value="NZ_JBHSEP010000006.1"/>
</dbReference>
<dbReference type="PROSITE" id="PS50111">
    <property type="entry name" value="CHEMOTAXIS_TRANSDUC_2"/>
    <property type="match status" value="1"/>
</dbReference>
<evidence type="ECO:0000259" key="8">
    <source>
        <dbReference type="PROSITE" id="PS50111"/>
    </source>
</evidence>
<feature type="domain" description="HAMP" evidence="9">
    <location>
        <begin position="114"/>
        <end position="146"/>
    </location>
</feature>
<evidence type="ECO:0000259" key="9">
    <source>
        <dbReference type="PROSITE" id="PS50885"/>
    </source>
</evidence>
<dbReference type="SMART" id="SM00283">
    <property type="entry name" value="MA"/>
    <property type="match status" value="1"/>
</dbReference>
<keyword evidence="7" id="KW-0812">Transmembrane</keyword>
<dbReference type="PROSITE" id="PS50885">
    <property type="entry name" value="HAMP"/>
    <property type="match status" value="1"/>
</dbReference>
<reference evidence="11" key="1">
    <citation type="journal article" date="2019" name="Int. J. Syst. Evol. Microbiol.">
        <title>The Global Catalogue of Microorganisms (GCM) 10K type strain sequencing project: providing services to taxonomists for standard genome sequencing and annotation.</title>
        <authorList>
            <consortium name="The Broad Institute Genomics Platform"/>
            <consortium name="The Broad Institute Genome Sequencing Center for Infectious Disease"/>
            <person name="Wu L."/>
            <person name="Ma J."/>
        </authorList>
    </citation>
    <scope>NUCLEOTIDE SEQUENCE [LARGE SCALE GENOMIC DNA]</scope>
    <source>
        <strain evidence="11">CCUG 49571</strain>
    </source>
</reference>
<comment type="subcellular location">
    <subcellularLocation>
        <location evidence="1">Cell membrane</location>
    </subcellularLocation>
</comment>
<keyword evidence="7" id="KW-1133">Transmembrane helix</keyword>
<evidence type="ECO:0000256" key="3">
    <source>
        <dbReference type="ARBA" id="ARBA00023136"/>
    </source>
</evidence>
<dbReference type="EMBL" id="JBHSEP010000006">
    <property type="protein sequence ID" value="MFC4598730.1"/>
    <property type="molecule type" value="Genomic_DNA"/>
</dbReference>
<evidence type="ECO:0000313" key="11">
    <source>
        <dbReference type="Proteomes" id="UP001596028"/>
    </source>
</evidence>
<feature type="transmembrane region" description="Helical" evidence="7">
    <location>
        <begin position="26"/>
        <end position="51"/>
    </location>
</feature>
<dbReference type="PANTHER" id="PTHR32089:SF114">
    <property type="entry name" value="METHYL-ACCEPTING CHEMOTAXIS PROTEIN MCPB"/>
    <property type="match status" value="1"/>
</dbReference>
<evidence type="ECO:0000256" key="7">
    <source>
        <dbReference type="SAM" id="Phobius"/>
    </source>
</evidence>
<dbReference type="SMART" id="SM00304">
    <property type="entry name" value="HAMP"/>
    <property type="match status" value="1"/>
</dbReference>
<keyword evidence="4 6" id="KW-0807">Transducer</keyword>
<sequence length="451" mass="49348">MKQTIKSTFNNHLIQRSMKWTIGKKIALMIVAASVLSLILGTPIALLKQFIFSLEFMESIGDTLNEFLSTYFTLIVNLVIIVYFVNLAIRWFVKKPIQQFIKGIESVLDQGQINLTKRVELKTNDETKLLADYFNKFLDELNALTSSSNSIVGEISASSSTLKSQAEETGEASKQIAAAMGELSAGVGHQSERTNEIVAMMQETKQLTEEASHQIQGTSQFSEEATESAIHSNRVMTEAMAQLTELNESVQKSMQVIHKLGKHSEEIGSIIEVITEIANQTNLLALNAAIEAARAGEAGQGFAVVAAEVRKLSEQTSEASAQVAERIGSIQTETKATIQSMESNLGMVVKQTDLIRNGTQSVEKIVEETSKTNQSVKELHQIIRVVEQHSNGVLSSIEEISSVVEQASASLQQVTASADQQSATVAQMTGHIERLDELSRTLNEGISKFKV</sequence>
<dbReference type="InterPro" id="IPR004089">
    <property type="entry name" value="MCPsignal_dom"/>
</dbReference>
<dbReference type="Pfam" id="PF00672">
    <property type="entry name" value="HAMP"/>
    <property type="match status" value="1"/>
</dbReference>
<accession>A0ABV9FD50</accession>
<keyword evidence="3 7" id="KW-0472">Membrane</keyword>
<evidence type="ECO:0000256" key="6">
    <source>
        <dbReference type="PROSITE-ProRule" id="PRU00284"/>
    </source>
</evidence>
<dbReference type="Pfam" id="PF00015">
    <property type="entry name" value="MCPsignal"/>
    <property type="match status" value="1"/>
</dbReference>
<keyword evidence="11" id="KW-1185">Reference proteome</keyword>
<dbReference type="CDD" id="cd06225">
    <property type="entry name" value="HAMP"/>
    <property type="match status" value="1"/>
</dbReference>
<dbReference type="SUPFAM" id="SSF58104">
    <property type="entry name" value="Methyl-accepting chemotaxis protein (MCP) signaling domain"/>
    <property type="match status" value="1"/>
</dbReference>
<gene>
    <name evidence="10" type="ORF">ACFO3S_10830</name>
</gene>
<organism evidence="10 11">
    <name type="scientific">Cohnella hongkongensis</name>
    <dbReference type="NCBI Taxonomy" id="178337"/>
    <lineage>
        <taxon>Bacteria</taxon>
        <taxon>Bacillati</taxon>
        <taxon>Bacillota</taxon>
        <taxon>Bacilli</taxon>
        <taxon>Bacillales</taxon>
        <taxon>Paenibacillaceae</taxon>
        <taxon>Cohnella</taxon>
    </lineage>
</organism>
<evidence type="ECO:0000256" key="4">
    <source>
        <dbReference type="ARBA" id="ARBA00023224"/>
    </source>
</evidence>
<dbReference type="Proteomes" id="UP001596028">
    <property type="component" value="Unassembled WGS sequence"/>
</dbReference>
<protein>
    <submittedName>
        <fullName evidence="10">Methyl-accepting chemotaxis protein</fullName>
    </submittedName>
</protein>
<dbReference type="InterPro" id="IPR003660">
    <property type="entry name" value="HAMP_dom"/>
</dbReference>
<evidence type="ECO:0000256" key="5">
    <source>
        <dbReference type="ARBA" id="ARBA00029447"/>
    </source>
</evidence>
<evidence type="ECO:0000256" key="2">
    <source>
        <dbReference type="ARBA" id="ARBA00022475"/>
    </source>
</evidence>
<name>A0ABV9FD50_9BACL</name>
<dbReference type="Gene3D" id="1.10.287.950">
    <property type="entry name" value="Methyl-accepting chemotaxis protein"/>
    <property type="match status" value="1"/>
</dbReference>